<dbReference type="AlphaFoldDB" id="A0AA85IU22"/>
<dbReference type="SUPFAM" id="SSF48403">
    <property type="entry name" value="Ankyrin repeat"/>
    <property type="match status" value="1"/>
</dbReference>
<proteinExistence type="predicted"/>
<organism evidence="1 2">
    <name type="scientific">Trichobilharzia regenti</name>
    <name type="common">Nasal bird schistosome</name>
    <dbReference type="NCBI Taxonomy" id="157069"/>
    <lineage>
        <taxon>Eukaryota</taxon>
        <taxon>Metazoa</taxon>
        <taxon>Spiralia</taxon>
        <taxon>Lophotrochozoa</taxon>
        <taxon>Platyhelminthes</taxon>
        <taxon>Trematoda</taxon>
        <taxon>Digenea</taxon>
        <taxon>Strigeidida</taxon>
        <taxon>Schistosomatoidea</taxon>
        <taxon>Schistosomatidae</taxon>
        <taxon>Trichobilharzia</taxon>
    </lineage>
</organism>
<dbReference type="Gene3D" id="1.25.40.20">
    <property type="entry name" value="Ankyrin repeat-containing domain"/>
    <property type="match status" value="1"/>
</dbReference>
<sequence>MSANIIENDDCEHVDNILNESVSIAQLFELAYNSIINNSYSCLKSIVTHPQFDLYKPFEADGFNLPILHHAIRLKNLLACELLFEVGANPLVCNGHCCEKNSKDVTCEDAVQLAFNFASSSDCQNAVALLVQTYLHALITNIVKACENGDIDSLEQLLPSNLRIHCTLRLLVSREFQENTLPGGHNHLIYSPYPVIIIILSKINIPLTHQLLP</sequence>
<evidence type="ECO:0000313" key="2">
    <source>
        <dbReference type="WBParaSite" id="TREG1_110790.1"/>
    </source>
</evidence>
<accession>A0AA85IU22</accession>
<dbReference type="Proteomes" id="UP000050795">
    <property type="component" value="Unassembled WGS sequence"/>
</dbReference>
<name>A0AA85IU22_TRIRE</name>
<reference evidence="1" key="1">
    <citation type="submission" date="2022-06" db="EMBL/GenBank/DDBJ databases">
        <authorList>
            <person name="Berger JAMES D."/>
            <person name="Berger JAMES D."/>
        </authorList>
    </citation>
    <scope>NUCLEOTIDE SEQUENCE [LARGE SCALE GENOMIC DNA]</scope>
</reference>
<protein>
    <submittedName>
        <fullName evidence="2">Uncharacterized protein</fullName>
    </submittedName>
</protein>
<dbReference type="WBParaSite" id="TREG1_110790.1">
    <property type="protein sequence ID" value="TREG1_110790.1"/>
    <property type="gene ID" value="TREG1_110790"/>
</dbReference>
<evidence type="ECO:0000313" key="1">
    <source>
        <dbReference type="Proteomes" id="UP000050795"/>
    </source>
</evidence>
<reference evidence="2" key="2">
    <citation type="submission" date="2023-11" db="UniProtKB">
        <authorList>
            <consortium name="WormBaseParasite"/>
        </authorList>
    </citation>
    <scope>IDENTIFICATION</scope>
</reference>
<dbReference type="InterPro" id="IPR036770">
    <property type="entry name" value="Ankyrin_rpt-contain_sf"/>
</dbReference>
<keyword evidence="1" id="KW-1185">Reference proteome</keyword>